<protein>
    <submittedName>
        <fullName evidence="2">Uncharacterized protein</fullName>
    </submittedName>
</protein>
<dbReference type="InterPro" id="IPR021515">
    <property type="entry name" value="DUF3177"/>
</dbReference>
<geneLocation type="plastid" evidence="2"/>
<dbReference type="EMBL" id="MG264610">
    <property type="protein sequence ID" value="AUG32515.1"/>
    <property type="molecule type" value="Genomic_DNA"/>
</dbReference>
<accession>A0A2H4ZPQ1</accession>
<name>A0A2H4ZPQ1_9EUKA</name>
<proteinExistence type="predicted"/>
<keyword evidence="1" id="KW-1133">Transmembrane helix</keyword>
<gene>
    <name evidence="2" type="ORF">PLO_524</name>
</gene>
<keyword evidence="1" id="KW-0472">Membrane</keyword>
<sequence length="204" mass="23794">MISLQYCPLIWINYHASAILIIGLPLVLLFWAMLKQEAPLVRLFEIYWKTSSLLPCIMLFPPNQYHIIYIGSCIAHLLIVLSIWFWIDLNEELANLPSYGGLTFMIRSWRWAISFFCIVSESLSATTLDCLTSSNQSPSCEPWLEVPRNLYRFNFEIFSFIFGGYWNYSMPFLVASLCLAVYSTYFLHWLIFILPNRGRIAGEF</sequence>
<keyword evidence="2" id="KW-0934">Plastid</keyword>
<dbReference type="AlphaFoldDB" id="A0A2H4ZPQ1"/>
<organism evidence="2">
    <name type="scientific">Paulinella longichromatophora</name>
    <dbReference type="NCBI Taxonomy" id="1708747"/>
    <lineage>
        <taxon>Eukaryota</taxon>
        <taxon>Sar</taxon>
        <taxon>Rhizaria</taxon>
        <taxon>Cercozoa</taxon>
        <taxon>Imbricatea</taxon>
        <taxon>Silicofilosea</taxon>
        <taxon>Euglyphida</taxon>
        <taxon>Paulinellidae</taxon>
        <taxon>Paulinella</taxon>
    </lineage>
</organism>
<feature type="transmembrane region" description="Helical" evidence="1">
    <location>
        <begin position="67"/>
        <end position="87"/>
    </location>
</feature>
<feature type="transmembrane region" description="Helical" evidence="1">
    <location>
        <begin position="172"/>
        <end position="194"/>
    </location>
</feature>
<reference evidence="2" key="1">
    <citation type="submission" date="2017-10" db="EMBL/GenBank/DDBJ databases">
        <title>Paulinella longichromatophora chromatophore genome.</title>
        <authorList>
            <person name="Lhee D."/>
            <person name="Yoon H.S."/>
        </authorList>
    </citation>
    <scope>NUCLEOTIDE SEQUENCE</scope>
</reference>
<feature type="transmembrane region" description="Helical" evidence="1">
    <location>
        <begin position="12"/>
        <end position="34"/>
    </location>
</feature>
<evidence type="ECO:0000313" key="2">
    <source>
        <dbReference type="EMBL" id="AUG32515.1"/>
    </source>
</evidence>
<evidence type="ECO:0000256" key="1">
    <source>
        <dbReference type="SAM" id="Phobius"/>
    </source>
</evidence>
<keyword evidence="1" id="KW-0812">Transmembrane</keyword>
<dbReference type="Pfam" id="PF11375">
    <property type="entry name" value="DUF3177"/>
    <property type="match status" value="1"/>
</dbReference>